<protein>
    <submittedName>
        <fullName evidence="1">Uncharacterized protein</fullName>
    </submittedName>
</protein>
<accession>A0A8J2EB04</accession>
<keyword evidence="2" id="KW-1185">Reference proteome</keyword>
<sequence>MPQSWLGYSREATAAWLKEVRVRQRVVGVEDDDERGHPEPGIEPGTYGYASRALPVELSEISSVTTFQSLNNFLFNTITEKYLLKYCRNDYLSIDT</sequence>
<gene>
    <name evidence="1" type="ORF">HICCMSTLAB_LOCUS803</name>
</gene>
<dbReference type="EMBL" id="CAJNRD030001114">
    <property type="protein sequence ID" value="CAG5074031.1"/>
    <property type="molecule type" value="Genomic_DNA"/>
</dbReference>
<evidence type="ECO:0000313" key="2">
    <source>
        <dbReference type="Proteomes" id="UP000786811"/>
    </source>
</evidence>
<organism evidence="1 2">
    <name type="scientific">Cotesia congregata</name>
    <name type="common">Parasitoid wasp</name>
    <name type="synonym">Apanteles congregatus</name>
    <dbReference type="NCBI Taxonomy" id="51543"/>
    <lineage>
        <taxon>Eukaryota</taxon>
        <taxon>Metazoa</taxon>
        <taxon>Ecdysozoa</taxon>
        <taxon>Arthropoda</taxon>
        <taxon>Hexapoda</taxon>
        <taxon>Insecta</taxon>
        <taxon>Pterygota</taxon>
        <taxon>Neoptera</taxon>
        <taxon>Endopterygota</taxon>
        <taxon>Hymenoptera</taxon>
        <taxon>Apocrita</taxon>
        <taxon>Ichneumonoidea</taxon>
        <taxon>Braconidae</taxon>
        <taxon>Microgastrinae</taxon>
        <taxon>Cotesia</taxon>
    </lineage>
</organism>
<dbReference type="AlphaFoldDB" id="A0A8J2EB04"/>
<proteinExistence type="predicted"/>
<reference evidence="1" key="1">
    <citation type="submission" date="2021-04" db="EMBL/GenBank/DDBJ databases">
        <authorList>
            <person name="Chebbi M.A.C M."/>
        </authorList>
    </citation>
    <scope>NUCLEOTIDE SEQUENCE</scope>
</reference>
<dbReference type="Proteomes" id="UP000786811">
    <property type="component" value="Unassembled WGS sequence"/>
</dbReference>
<comment type="caution">
    <text evidence="1">The sequence shown here is derived from an EMBL/GenBank/DDBJ whole genome shotgun (WGS) entry which is preliminary data.</text>
</comment>
<evidence type="ECO:0000313" key="1">
    <source>
        <dbReference type="EMBL" id="CAG5074031.1"/>
    </source>
</evidence>
<name>A0A8J2EB04_COTCN</name>